<dbReference type="OrthoDB" id="2661274at2"/>
<keyword evidence="2" id="KW-1185">Reference proteome</keyword>
<comment type="caution">
    <text evidence="1">The sequence shown here is derived from an EMBL/GenBank/DDBJ whole genome shotgun (WGS) entry which is preliminary data.</text>
</comment>
<dbReference type="EMBL" id="LYPB01000082">
    <property type="protein sequence ID" value="OAS15502.1"/>
    <property type="molecule type" value="Genomic_DNA"/>
</dbReference>
<reference evidence="1 2" key="1">
    <citation type="submission" date="2016-05" db="EMBL/GenBank/DDBJ databases">
        <title>Paenibacillus sp. 1ZS3-15 nov., isolated from the rhizosphere soil.</title>
        <authorList>
            <person name="Zhang X.X."/>
            <person name="Zhang J."/>
        </authorList>
    </citation>
    <scope>NUCLEOTIDE SEQUENCE [LARGE SCALE GENOMIC DNA]</scope>
    <source>
        <strain evidence="1 2">1ZS3-15</strain>
    </source>
</reference>
<dbReference type="STRING" id="1850517.A8708_13870"/>
<protein>
    <recommendedName>
        <fullName evidence="3">DUF4375 domain-containing protein</fullName>
    </recommendedName>
</protein>
<evidence type="ECO:0000313" key="2">
    <source>
        <dbReference type="Proteomes" id="UP000078454"/>
    </source>
</evidence>
<dbReference type="AlphaFoldDB" id="A0A198A309"/>
<gene>
    <name evidence="1" type="ORF">A8708_13870</name>
</gene>
<evidence type="ECO:0008006" key="3">
    <source>
        <dbReference type="Google" id="ProtNLM"/>
    </source>
</evidence>
<accession>A0A198A309</accession>
<name>A0A198A309_9BACL</name>
<proteinExistence type="predicted"/>
<dbReference type="Proteomes" id="UP000078454">
    <property type="component" value="Unassembled WGS sequence"/>
</dbReference>
<organism evidence="1 2">
    <name type="scientific">Paenibacillus oryzisoli</name>
    <dbReference type="NCBI Taxonomy" id="1850517"/>
    <lineage>
        <taxon>Bacteria</taxon>
        <taxon>Bacillati</taxon>
        <taxon>Bacillota</taxon>
        <taxon>Bacilli</taxon>
        <taxon>Bacillales</taxon>
        <taxon>Paenibacillaceae</taxon>
        <taxon>Paenibacillus</taxon>
    </lineage>
</organism>
<sequence length="170" mass="19497">MSHDTLPLIEDTALITACFQPIILAYKEIQTRGEDFTSGLFQELTPGQQALFAFNVYHTHVIKSQADFYWWSAYFLAQPARWAGLYRALRFFEDRATLPLVEQIESLLRQRNHPGNITTFDISTTDLEQDAELMSDVRPLYAALLEASEITLRGIAAYIRNHTEAFVDLH</sequence>
<evidence type="ECO:0000313" key="1">
    <source>
        <dbReference type="EMBL" id="OAS15502.1"/>
    </source>
</evidence>
<dbReference type="RefSeq" id="WP_068668018.1">
    <property type="nucleotide sequence ID" value="NZ_LYPB01000082.1"/>
</dbReference>